<reference evidence="2 3" key="1">
    <citation type="submission" date="2024-04" db="EMBL/GenBank/DDBJ databases">
        <authorList>
            <person name="Rising A."/>
            <person name="Reimegard J."/>
            <person name="Sonavane S."/>
            <person name="Akerstrom W."/>
            <person name="Nylinder S."/>
            <person name="Hedman E."/>
            <person name="Kallberg Y."/>
        </authorList>
    </citation>
    <scope>NUCLEOTIDE SEQUENCE [LARGE SCALE GENOMIC DNA]</scope>
</reference>
<dbReference type="Proteomes" id="UP001497382">
    <property type="component" value="Unassembled WGS sequence"/>
</dbReference>
<protein>
    <recommendedName>
        <fullName evidence="1">BTB domain-containing protein</fullName>
    </recommendedName>
</protein>
<comment type="caution">
    <text evidence="2">The sequence shown here is derived from an EMBL/GenBank/DDBJ whole genome shotgun (WGS) entry which is preliminary data.</text>
</comment>
<accession>A0AAV2ALP6</accession>
<dbReference type="SMART" id="SM00225">
    <property type="entry name" value="BTB"/>
    <property type="match status" value="2"/>
</dbReference>
<dbReference type="CDD" id="cd18186">
    <property type="entry name" value="BTB_POZ_ZBTB_KLHL-like"/>
    <property type="match status" value="2"/>
</dbReference>
<dbReference type="AlphaFoldDB" id="A0AAV2ALP6"/>
<dbReference type="Gene3D" id="3.30.710.10">
    <property type="entry name" value="Potassium Channel Kv1.1, Chain A"/>
    <property type="match status" value="2"/>
</dbReference>
<gene>
    <name evidence="2" type="ORF">LARSCL_LOCUS12971</name>
</gene>
<feature type="domain" description="BTB" evidence="1">
    <location>
        <begin position="154"/>
        <end position="221"/>
    </location>
</feature>
<sequence length="473" mass="55113">MHSLKINSKNQNQVLISINILSFNDKLDIEIHPMNPKLMKCCTLNLSFVDKRTARILCEHEIAWLDIPQKEVFRLPFSGTLQNDSSEGSNFEFISKLVYSTGQMMEQTDSREYLPKIPEFLTNYVISCVPSGKLTDYPSLYKDIWNLYKEKILWDVKLKIKDTTLLAHKVILCARSSIFLAMLTGEMKEKKNGCIEIEDISINTMKKFLIFLYTNDLKELERDAVAELYYAADKYQVEQLRVLCSFHLMKTVSVDNVCKLLMLADQHNDCELRWELNDFIWKNDETVFKTSAWKELAETKPVLALKSIMWKYGEKENQQTIKLCDKISSHRKFLDDLRFLYESGIASDIVIRTKSSTFPVHKGILCASSSTFKDMFLNDAREKSTDFIEIENLEDETISKMLFLYTDSFGNIQWDTALKLYDASFKYEVYRLKFKCSCFLLKSLRLSNVCELLLLAQEHSDAHLKSAVEDYIW</sequence>
<dbReference type="Pfam" id="PF00651">
    <property type="entry name" value="BTB"/>
    <property type="match status" value="2"/>
</dbReference>
<dbReference type="InterPro" id="IPR000210">
    <property type="entry name" value="BTB/POZ_dom"/>
</dbReference>
<proteinExistence type="predicted"/>
<evidence type="ECO:0000259" key="1">
    <source>
        <dbReference type="PROSITE" id="PS50097"/>
    </source>
</evidence>
<dbReference type="SUPFAM" id="SSF54695">
    <property type="entry name" value="POZ domain"/>
    <property type="match status" value="2"/>
</dbReference>
<organism evidence="2 3">
    <name type="scientific">Larinioides sclopetarius</name>
    <dbReference type="NCBI Taxonomy" id="280406"/>
    <lineage>
        <taxon>Eukaryota</taxon>
        <taxon>Metazoa</taxon>
        <taxon>Ecdysozoa</taxon>
        <taxon>Arthropoda</taxon>
        <taxon>Chelicerata</taxon>
        <taxon>Arachnida</taxon>
        <taxon>Araneae</taxon>
        <taxon>Araneomorphae</taxon>
        <taxon>Entelegynae</taxon>
        <taxon>Araneoidea</taxon>
        <taxon>Araneidae</taxon>
        <taxon>Larinioides</taxon>
    </lineage>
</organism>
<name>A0AAV2ALP6_9ARAC</name>
<evidence type="ECO:0000313" key="3">
    <source>
        <dbReference type="Proteomes" id="UP001497382"/>
    </source>
</evidence>
<dbReference type="PROSITE" id="PS50097">
    <property type="entry name" value="BTB"/>
    <property type="match status" value="2"/>
</dbReference>
<feature type="domain" description="BTB" evidence="1">
    <location>
        <begin position="347"/>
        <end position="402"/>
    </location>
</feature>
<evidence type="ECO:0000313" key="2">
    <source>
        <dbReference type="EMBL" id="CAL1284114.1"/>
    </source>
</evidence>
<dbReference type="Gene3D" id="1.25.40.420">
    <property type="match status" value="1"/>
</dbReference>
<dbReference type="InterPro" id="IPR011333">
    <property type="entry name" value="SKP1/BTB/POZ_sf"/>
</dbReference>
<keyword evidence="3" id="KW-1185">Reference proteome</keyword>
<dbReference type="PANTHER" id="PTHR24413">
    <property type="entry name" value="SPECKLE-TYPE POZ PROTEIN"/>
    <property type="match status" value="1"/>
</dbReference>
<dbReference type="EMBL" id="CAXIEN010000176">
    <property type="protein sequence ID" value="CAL1284114.1"/>
    <property type="molecule type" value="Genomic_DNA"/>
</dbReference>